<keyword evidence="1" id="KW-1133">Transmembrane helix</keyword>
<feature type="domain" description="EGF-like" evidence="2 3">
    <location>
        <begin position="55"/>
        <end position="66"/>
    </location>
</feature>
<evidence type="ECO:0000313" key="4">
    <source>
        <dbReference type="EMBL" id="CAF2090265.1"/>
    </source>
</evidence>
<reference evidence="4" key="1">
    <citation type="submission" date="2021-02" db="EMBL/GenBank/DDBJ databases">
        <authorList>
            <person name="Nowell W R."/>
        </authorList>
    </citation>
    <scope>NUCLEOTIDE SEQUENCE</scope>
</reference>
<dbReference type="InterPro" id="IPR050906">
    <property type="entry name" value="Notch_signaling"/>
</dbReference>
<feature type="transmembrane region" description="Helical" evidence="1">
    <location>
        <begin position="444"/>
        <end position="463"/>
    </location>
</feature>
<dbReference type="InterPro" id="IPR000742">
    <property type="entry name" value="EGF"/>
</dbReference>
<evidence type="ECO:0000259" key="3">
    <source>
        <dbReference type="PROSITE" id="PS01186"/>
    </source>
</evidence>
<proteinExistence type="predicted"/>
<dbReference type="PANTHER" id="PTHR24044:SF420">
    <property type="entry name" value="DELTA AND NOTCH-LIKE EPIDERMAL GROWTH FACTOR-RELATED RECEPTOR ISOFORM X1"/>
    <property type="match status" value="1"/>
</dbReference>
<feature type="transmembrane region" description="Helical" evidence="1">
    <location>
        <begin position="342"/>
        <end position="359"/>
    </location>
</feature>
<feature type="domain" description="EGF-like" evidence="2">
    <location>
        <begin position="255"/>
        <end position="266"/>
    </location>
</feature>
<keyword evidence="1" id="KW-0472">Membrane</keyword>
<dbReference type="EMBL" id="CAJNRG010006987">
    <property type="protein sequence ID" value="CAF2090265.1"/>
    <property type="molecule type" value="Genomic_DNA"/>
</dbReference>
<dbReference type="SMART" id="SM00181">
    <property type="entry name" value="EGF"/>
    <property type="match status" value="2"/>
</dbReference>
<dbReference type="Gene3D" id="1.20.1070.10">
    <property type="entry name" value="Rhodopsin 7-helix transmembrane proteins"/>
    <property type="match status" value="1"/>
</dbReference>
<evidence type="ECO:0000313" key="5">
    <source>
        <dbReference type="Proteomes" id="UP000663887"/>
    </source>
</evidence>
<dbReference type="PROSITE" id="PS01186">
    <property type="entry name" value="EGF_2"/>
    <property type="match status" value="1"/>
</dbReference>
<name>A0A816SXF1_9BILA</name>
<organism evidence="4 5">
    <name type="scientific">Rotaria magnacalcarata</name>
    <dbReference type="NCBI Taxonomy" id="392030"/>
    <lineage>
        <taxon>Eukaryota</taxon>
        <taxon>Metazoa</taxon>
        <taxon>Spiralia</taxon>
        <taxon>Gnathifera</taxon>
        <taxon>Rotifera</taxon>
        <taxon>Eurotatoria</taxon>
        <taxon>Bdelloidea</taxon>
        <taxon>Philodinida</taxon>
        <taxon>Philodinidae</taxon>
        <taxon>Rotaria</taxon>
    </lineage>
</organism>
<feature type="transmembrane region" description="Helical" evidence="1">
    <location>
        <begin position="296"/>
        <end position="322"/>
    </location>
</feature>
<accession>A0A816SXF1</accession>
<dbReference type="Proteomes" id="UP000663887">
    <property type="component" value="Unassembled WGS sequence"/>
</dbReference>
<keyword evidence="1" id="KW-0812">Transmembrane</keyword>
<dbReference type="Gene3D" id="2.10.25.10">
    <property type="entry name" value="Laminin"/>
    <property type="match status" value="1"/>
</dbReference>
<dbReference type="PROSITE" id="PS00022">
    <property type="entry name" value="EGF_1"/>
    <property type="match status" value="2"/>
</dbReference>
<evidence type="ECO:0000259" key="2">
    <source>
        <dbReference type="PROSITE" id="PS00022"/>
    </source>
</evidence>
<evidence type="ECO:0000256" key="1">
    <source>
        <dbReference type="SAM" id="Phobius"/>
    </source>
</evidence>
<dbReference type="GO" id="GO:0005112">
    <property type="term" value="F:Notch binding"/>
    <property type="evidence" value="ECO:0007669"/>
    <property type="project" value="TreeGrafter"/>
</dbReference>
<dbReference type="CDD" id="cd00054">
    <property type="entry name" value="EGF_CA"/>
    <property type="match status" value="1"/>
</dbReference>
<feature type="transmembrane region" description="Helical" evidence="1">
    <location>
        <begin position="475"/>
        <end position="496"/>
    </location>
</feature>
<dbReference type="PANTHER" id="PTHR24044">
    <property type="entry name" value="NOTCH LIGAND FAMILY MEMBER"/>
    <property type="match status" value="1"/>
</dbReference>
<protein>
    <recommendedName>
        <fullName evidence="2 3">EGF-like domain-containing protein</fullName>
    </recommendedName>
</protein>
<comment type="caution">
    <text evidence="4">The sequence shown here is derived from an EMBL/GenBank/DDBJ whole genome shotgun (WGS) entry which is preliminary data.</text>
</comment>
<dbReference type="AlphaFoldDB" id="A0A816SXF1"/>
<sequence>MSFDFLFQISIRNTVLDREKCNCSSDSLCIGIVHNRSICLCVPHNDRISLTNFTCTCQDGFSGKRCEYEDVKIDISFYDVSIPQSLLVHFITVREHDLESLNPVPIRATMFKKIRFDQDTITFFMSLPFHLIFVQLEGKFYLTVLQHIYTPSVTIQTKIARSQYCPHIRELFNQTLIAYPIIRRIKYYHLACMKDSNLVCFHDNELFICLCTEEKHANCFHFDFNMTYDCMGSNNCQNGAQCFQDNPTCPTKIMCVCRECFYGTQCQFSTHQFGLSLDAILGYQIRSNLSISRQSIYVKISIIVASIMLLFAITNGFHAYVALEHLVTVIVDVKLNLAKSKTMAKLLTIVISLFTRVSFLHDPIHRYLIDDDEEQRTWYMAHFTPNIGICNSFINIFHSIVPFGLKLISAMSIIGSSAKRRASVKKQNSYMEHIKKQFQKHKHLIISSSCLVILAMPRLIISFESGYMKFACEPVIFFLDYFVSFMSSLLTFFIFVSTWQTYEREFKTVIRQKWNEIRRHFNHYY</sequence>
<gene>
    <name evidence="4" type="ORF">XDN619_LOCUS16441</name>
</gene>